<evidence type="ECO:0000313" key="3">
    <source>
        <dbReference type="Proteomes" id="UP001310022"/>
    </source>
</evidence>
<dbReference type="EMBL" id="BQKE01000007">
    <property type="protein sequence ID" value="GJM64848.1"/>
    <property type="molecule type" value="Genomic_DNA"/>
</dbReference>
<keyword evidence="3" id="KW-1185">Reference proteome</keyword>
<gene>
    <name evidence="2" type="ORF">PEDI_54000</name>
</gene>
<dbReference type="RefSeq" id="WP_338239897.1">
    <property type="nucleotide sequence ID" value="NZ_BQKE01000007.1"/>
</dbReference>
<protein>
    <submittedName>
        <fullName evidence="2">Phosphatidylinositol kinase</fullName>
    </submittedName>
</protein>
<proteinExistence type="predicted"/>
<feature type="domain" description="HipA N-terminal subdomain 1" evidence="1">
    <location>
        <begin position="5"/>
        <end position="94"/>
    </location>
</feature>
<dbReference type="Pfam" id="PF13657">
    <property type="entry name" value="Couple_hipA"/>
    <property type="match status" value="1"/>
</dbReference>
<dbReference type="AlphaFoldDB" id="A0AAN4W588"/>
<sequence length="107" mass="12451">MRKANVFKQGKFVGIIEESPGGYFFRYAEEYLKDKNTKGLIPTMPKDQKVYHSKTLFPLFKNMLTEGINRTKQENTYQLKKGDDFGLLLKICKEDTITKITIHEVRG</sequence>
<dbReference type="InterPro" id="IPR017508">
    <property type="entry name" value="HipA_N1"/>
</dbReference>
<keyword evidence="2" id="KW-0808">Transferase</keyword>
<name>A0AAN4W588_9BACT</name>
<accession>A0AAN4W588</accession>
<evidence type="ECO:0000259" key="1">
    <source>
        <dbReference type="Pfam" id="PF13657"/>
    </source>
</evidence>
<keyword evidence="2" id="KW-0418">Kinase</keyword>
<dbReference type="GO" id="GO:0016301">
    <property type="term" value="F:kinase activity"/>
    <property type="evidence" value="ECO:0007669"/>
    <property type="project" value="UniProtKB-KW"/>
</dbReference>
<evidence type="ECO:0000313" key="2">
    <source>
        <dbReference type="EMBL" id="GJM64848.1"/>
    </source>
</evidence>
<dbReference type="Proteomes" id="UP001310022">
    <property type="component" value="Unassembled WGS sequence"/>
</dbReference>
<reference evidence="2 3" key="1">
    <citation type="submission" date="2021-12" db="EMBL/GenBank/DDBJ databases">
        <title>Genome sequencing of bacteria with rrn-lacking chromosome and rrn-plasmid.</title>
        <authorList>
            <person name="Anda M."/>
            <person name="Iwasaki W."/>
        </authorList>
    </citation>
    <scope>NUCLEOTIDE SEQUENCE [LARGE SCALE GENOMIC DNA]</scope>
    <source>
        <strain evidence="2 3">NBRC 15940</strain>
    </source>
</reference>
<dbReference type="NCBIfam" id="TIGR03071">
    <property type="entry name" value="couple_hipA"/>
    <property type="match status" value="1"/>
</dbReference>
<comment type="caution">
    <text evidence="2">The sequence shown here is derived from an EMBL/GenBank/DDBJ whole genome shotgun (WGS) entry which is preliminary data.</text>
</comment>
<organism evidence="2 3">
    <name type="scientific">Persicobacter diffluens</name>
    <dbReference type="NCBI Taxonomy" id="981"/>
    <lineage>
        <taxon>Bacteria</taxon>
        <taxon>Pseudomonadati</taxon>
        <taxon>Bacteroidota</taxon>
        <taxon>Cytophagia</taxon>
        <taxon>Cytophagales</taxon>
        <taxon>Persicobacteraceae</taxon>
        <taxon>Persicobacter</taxon>
    </lineage>
</organism>